<gene>
    <name evidence="1" type="ORF">VNO77_00750</name>
</gene>
<evidence type="ECO:0000313" key="1">
    <source>
        <dbReference type="EMBL" id="KAK7358811.1"/>
    </source>
</evidence>
<accession>A0AAN9MRS4</accession>
<keyword evidence="2" id="KW-1185">Reference proteome</keyword>
<sequence>MRFELLVYLENNSFPYINVMELATNLRMRIYFHRPTNAMQPSVLRFRLLFFLGRRHVWLSDAPFFR</sequence>
<comment type="caution">
    <text evidence="1">The sequence shown here is derived from an EMBL/GenBank/DDBJ whole genome shotgun (WGS) entry which is preliminary data.</text>
</comment>
<dbReference type="AlphaFoldDB" id="A0AAN9MRS4"/>
<dbReference type="Proteomes" id="UP001367508">
    <property type="component" value="Unassembled WGS sequence"/>
</dbReference>
<proteinExistence type="predicted"/>
<evidence type="ECO:0000313" key="2">
    <source>
        <dbReference type="Proteomes" id="UP001367508"/>
    </source>
</evidence>
<dbReference type="EMBL" id="JAYMYQ010000001">
    <property type="protein sequence ID" value="KAK7358811.1"/>
    <property type="molecule type" value="Genomic_DNA"/>
</dbReference>
<name>A0AAN9MRS4_CANGL</name>
<reference evidence="1 2" key="1">
    <citation type="submission" date="2024-01" db="EMBL/GenBank/DDBJ databases">
        <title>The genomes of 5 underutilized Papilionoideae crops provide insights into root nodulation and disease resistanc.</title>
        <authorList>
            <person name="Jiang F."/>
        </authorList>
    </citation>
    <scope>NUCLEOTIDE SEQUENCE [LARGE SCALE GENOMIC DNA]</scope>
    <source>
        <strain evidence="1">LVBAO_FW01</strain>
        <tissue evidence="1">Leaves</tissue>
    </source>
</reference>
<organism evidence="1 2">
    <name type="scientific">Canavalia gladiata</name>
    <name type="common">Sword bean</name>
    <name type="synonym">Dolichos gladiatus</name>
    <dbReference type="NCBI Taxonomy" id="3824"/>
    <lineage>
        <taxon>Eukaryota</taxon>
        <taxon>Viridiplantae</taxon>
        <taxon>Streptophyta</taxon>
        <taxon>Embryophyta</taxon>
        <taxon>Tracheophyta</taxon>
        <taxon>Spermatophyta</taxon>
        <taxon>Magnoliopsida</taxon>
        <taxon>eudicotyledons</taxon>
        <taxon>Gunneridae</taxon>
        <taxon>Pentapetalae</taxon>
        <taxon>rosids</taxon>
        <taxon>fabids</taxon>
        <taxon>Fabales</taxon>
        <taxon>Fabaceae</taxon>
        <taxon>Papilionoideae</taxon>
        <taxon>50 kb inversion clade</taxon>
        <taxon>NPAAA clade</taxon>
        <taxon>indigoferoid/millettioid clade</taxon>
        <taxon>Phaseoleae</taxon>
        <taxon>Canavalia</taxon>
    </lineage>
</organism>
<protein>
    <submittedName>
        <fullName evidence="1">Uncharacterized protein</fullName>
    </submittedName>
</protein>